<keyword evidence="5" id="KW-0206">Cytoskeleton</keyword>
<dbReference type="AlphaFoldDB" id="A0A812VQG9"/>
<evidence type="ECO:0000259" key="6">
    <source>
        <dbReference type="PROSITE" id="PS50222"/>
    </source>
</evidence>
<dbReference type="InterPro" id="IPR018247">
    <property type="entry name" value="EF_Hand_1_Ca_BS"/>
</dbReference>
<dbReference type="EMBL" id="CAJNIZ010043005">
    <property type="protein sequence ID" value="CAE7646654.1"/>
    <property type="molecule type" value="Genomic_DNA"/>
</dbReference>
<feature type="domain" description="EF-hand" evidence="6">
    <location>
        <begin position="679"/>
        <end position="710"/>
    </location>
</feature>
<feature type="domain" description="EF-hand" evidence="6">
    <location>
        <begin position="642"/>
        <end position="677"/>
    </location>
</feature>
<dbReference type="GO" id="GO:0005509">
    <property type="term" value="F:calcium ion binding"/>
    <property type="evidence" value="ECO:0007669"/>
    <property type="project" value="InterPro"/>
</dbReference>
<dbReference type="InterPro" id="IPR050230">
    <property type="entry name" value="CALM/Myosin/TropC-like"/>
</dbReference>
<dbReference type="CDD" id="cd00051">
    <property type="entry name" value="EFh"/>
    <property type="match status" value="2"/>
</dbReference>
<dbReference type="PROSITE" id="PS50222">
    <property type="entry name" value="EF_HAND_2"/>
    <property type="match status" value="3"/>
</dbReference>
<dbReference type="PANTHER" id="PTHR23048:SF59">
    <property type="entry name" value="EF-HAND SUPERFAMILY PROTEIN"/>
    <property type="match status" value="1"/>
</dbReference>
<sequence length="710" mass="79698">MISWVHAAAWSQLAKSAPQIVQASVISQPQGRVCAQEERQALPPLPEQGNSTAELLERVRLSLKDEHLRLKDLPETRSADFSKALQELGFSSALDRVKIAKAINTLRDKEVGSVANEVNPETWDTAKFDTWQYDEMSKLQKTEAKNMVKDFVKTMVQGRRLQAIRADSGEIVDAQVCLNKRVDRLTVDVGDKTGPIVTELCDILDVVANAEPNLSVTVKTALKIKAIHAPELLLPAVSNTIHSSDVAGDFEQGFYPGAGNMYGQDIADQMAAAQRLIEKLVPAGAADAEILGPDEFGQGQNWILQGKVGDIFRITFTRYVRRGKETRSISWEHVGHENVDFEERAKSHKYYLVGSWNQFRECKEMFRDTERADGRCVLKQEVTIGKTRTEKFQILLNCNFLAAVHPAADETTPDGYDLMGPDDAGSGKYWAMGISDSDRLDAGDHVMVYLELSQGLPKHVWWERFDSPDAHQEYLAAGSQRVFERHMRLMGLIPWQSDDKPARLENPPEWYGGGRDREDLVMKNVFVLTQEMLDPNYGKKDEEAERFALPDKVPFEELNLTAEQVVEFKQVFDEYMEDLDGALTRKNISNLVRAVGLNPSKSDLNTIIKQADSDGSGDLDFEEFMIIVAQVIAMTPTPTPEEYERDMRELFEAIDLDGSGFISSRELIVALSTKGPDPMEPEEVKKVLGRIDKDGDGKMNFREFCKIMDG</sequence>
<organism evidence="7 8">
    <name type="scientific">Symbiodinium pilosum</name>
    <name type="common">Dinoflagellate</name>
    <dbReference type="NCBI Taxonomy" id="2952"/>
    <lineage>
        <taxon>Eukaryota</taxon>
        <taxon>Sar</taxon>
        <taxon>Alveolata</taxon>
        <taxon>Dinophyceae</taxon>
        <taxon>Suessiales</taxon>
        <taxon>Symbiodiniaceae</taxon>
        <taxon>Symbiodinium</taxon>
    </lineage>
</organism>
<dbReference type="Pfam" id="PF13499">
    <property type="entry name" value="EF-hand_7"/>
    <property type="match status" value="2"/>
</dbReference>
<dbReference type="SMART" id="SM00054">
    <property type="entry name" value="EFh"/>
    <property type="match status" value="4"/>
</dbReference>
<proteinExistence type="inferred from homology"/>
<dbReference type="Gene3D" id="1.10.238.10">
    <property type="entry name" value="EF-hand"/>
    <property type="match status" value="2"/>
</dbReference>
<keyword evidence="5" id="KW-0963">Cytoplasm</keyword>
<name>A0A812VQG9_SYMPI</name>
<evidence type="ECO:0000256" key="3">
    <source>
        <dbReference type="ARBA" id="ARBA00022737"/>
    </source>
</evidence>
<dbReference type="GO" id="GO:0016460">
    <property type="term" value="C:myosin II complex"/>
    <property type="evidence" value="ECO:0007669"/>
    <property type="project" value="TreeGrafter"/>
</dbReference>
<keyword evidence="4" id="KW-0106">Calcium</keyword>
<evidence type="ECO:0000256" key="1">
    <source>
        <dbReference type="ARBA" id="ARBA00004245"/>
    </source>
</evidence>
<feature type="domain" description="EF-hand" evidence="6">
    <location>
        <begin position="599"/>
        <end position="634"/>
    </location>
</feature>
<comment type="similarity">
    <text evidence="2">Belongs to the centrin family.</text>
</comment>
<evidence type="ECO:0000256" key="5">
    <source>
        <dbReference type="ARBA" id="ARBA00023212"/>
    </source>
</evidence>
<protein>
    <submittedName>
        <fullName evidence="7">CalA protein</fullName>
    </submittedName>
</protein>
<reference evidence="7" key="1">
    <citation type="submission" date="2021-02" db="EMBL/GenBank/DDBJ databases">
        <authorList>
            <person name="Dougan E. K."/>
            <person name="Rhodes N."/>
            <person name="Thang M."/>
            <person name="Chan C."/>
        </authorList>
    </citation>
    <scope>NUCLEOTIDE SEQUENCE</scope>
</reference>
<comment type="subcellular location">
    <subcellularLocation>
        <location evidence="1">Cytoplasm</location>
        <location evidence="1">Cytoskeleton</location>
    </subcellularLocation>
</comment>
<comment type="caution">
    <text evidence="7">The sequence shown here is derived from an EMBL/GenBank/DDBJ whole genome shotgun (WGS) entry which is preliminary data.</text>
</comment>
<dbReference type="Proteomes" id="UP000649617">
    <property type="component" value="Unassembled WGS sequence"/>
</dbReference>
<accession>A0A812VQG9</accession>
<dbReference type="InterPro" id="IPR002048">
    <property type="entry name" value="EF_hand_dom"/>
</dbReference>
<evidence type="ECO:0000256" key="4">
    <source>
        <dbReference type="ARBA" id="ARBA00022837"/>
    </source>
</evidence>
<keyword evidence="3" id="KW-0677">Repeat</keyword>
<dbReference type="SUPFAM" id="SSF47473">
    <property type="entry name" value="EF-hand"/>
    <property type="match status" value="1"/>
</dbReference>
<keyword evidence="8" id="KW-1185">Reference proteome</keyword>
<dbReference type="PANTHER" id="PTHR23048">
    <property type="entry name" value="MYOSIN LIGHT CHAIN 1, 3"/>
    <property type="match status" value="1"/>
</dbReference>
<dbReference type="PROSITE" id="PS00018">
    <property type="entry name" value="EF_HAND_1"/>
    <property type="match status" value="3"/>
</dbReference>
<dbReference type="FunFam" id="1.10.238.10:FF:000178">
    <property type="entry name" value="Calmodulin-2 A"/>
    <property type="match status" value="1"/>
</dbReference>
<evidence type="ECO:0000313" key="8">
    <source>
        <dbReference type="Proteomes" id="UP000649617"/>
    </source>
</evidence>
<evidence type="ECO:0000256" key="2">
    <source>
        <dbReference type="ARBA" id="ARBA00005253"/>
    </source>
</evidence>
<dbReference type="InterPro" id="IPR011992">
    <property type="entry name" value="EF-hand-dom_pair"/>
</dbReference>
<dbReference type="OrthoDB" id="437902at2759"/>
<evidence type="ECO:0000313" key="7">
    <source>
        <dbReference type="EMBL" id="CAE7646654.1"/>
    </source>
</evidence>
<gene>
    <name evidence="7" type="primary">calA</name>
    <name evidence="7" type="ORF">SPIL2461_LOCUS17195</name>
</gene>